<dbReference type="PANTHER" id="PTHR12243:SF60">
    <property type="entry name" value="SI:CH211-15D5.12-RELATED"/>
    <property type="match status" value="1"/>
</dbReference>
<feature type="region of interest" description="Disordered" evidence="1">
    <location>
        <begin position="217"/>
        <end position="258"/>
    </location>
</feature>
<name>A0A8J4YSG3_CHIOP</name>
<sequence length="302" mass="33345">MLHHRLLHHQTPPQDTPHLLGVVVLMLLPPPMTVLALPLLMKYMAPVMAPLMAPPHGSPHASRDGSPVSSVISSASAQPQGKKKTKKTDNSLSPANEGLLLEFIVENPMLWDKRLNDYRNLSKKAKVWEEQATQMGKDVKHLQGWYTSLRDSHTRMHKKKSSDGAREWTERDQWIKENFGFLLTVVTHRPEPCKSIKATIAEHPGDLAAAEDACADQQLGQSPDPTPEPTPSTSAATSSSLPKGKGRGNRAKTDDDDALLSALQKRIDESGAALQNLQARQQQPVTERSTFTNYVHDSLLSM</sequence>
<feature type="domain" description="MADF" evidence="3">
    <location>
        <begin position="99"/>
        <end position="187"/>
    </location>
</feature>
<feature type="compositionally biased region" description="Low complexity" evidence="1">
    <location>
        <begin position="66"/>
        <end position="80"/>
    </location>
</feature>
<feature type="transmembrane region" description="Helical" evidence="2">
    <location>
        <begin position="20"/>
        <end position="40"/>
    </location>
</feature>
<dbReference type="GO" id="GO:0005667">
    <property type="term" value="C:transcription regulator complex"/>
    <property type="evidence" value="ECO:0007669"/>
    <property type="project" value="TreeGrafter"/>
</dbReference>
<gene>
    <name evidence="4" type="ORF">GWK47_029491</name>
</gene>
<evidence type="ECO:0000313" key="5">
    <source>
        <dbReference type="Proteomes" id="UP000770661"/>
    </source>
</evidence>
<comment type="caution">
    <text evidence="4">The sequence shown here is derived from an EMBL/GenBank/DDBJ whole genome shotgun (WGS) entry which is preliminary data.</text>
</comment>
<dbReference type="EMBL" id="JACEEZ010000742">
    <property type="protein sequence ID" value="KAG0729851.1"/>
    <property type="molecule type" value="Genomic_DNA"/>
</dbReference>
<dbReference type="PROSITE" id="PS51029">
    <property type="entry name" value="MADF"/>
    <property type="match status" value="1"/>
</dbReference>
<dbReference type="GO" id="GO:0006357">
    <property type="term" value="P:regulation of transcription by RNA polymerase II"/>
    <property type="evidence" value="ECO:0007669"/>
    <property type="project" value="TreeGrafter"/>
</dbReference>
<dbReference type="InterPro" id="IPR039353">
    <property type="entry name" value="TF_Adf1"/>
</dbReference>
<dbReference type="Pfam" id="PF10545">
    <property type="entry name" value="MADF_DNA_bdg"/>
    <property type="match status" value="1"/>
</dbReference>
<evidence type="ECO:0000313" key="4">
    <source>
        <dbReference type="EMBL" id="KAG0729851.1"/>
    </source>
</evidence>
<dbReference type="PANTHER" id="PTHR12243">
    <property type="entry name" value="MADF DOMAIN TRANSCRIPTION FACTOR"/>
    <property type="match status" value="1"/>
</dbReference>
<dbReference type="InterPro" id="IPR006578">
    <property type="entry name" value="MADF-dom"/>
</dbReference>
<keyword evidence="2" id="KW-0812">Transmembrane</keyword>
<feature type="region of interest" description="Disordered" evidence="1">
    <location>
        <begin position="55"/>
        <end position="92"/>
    </location>
</feature>
<evidence type="ECO:0000256" key="2">
    <source>
        <dbReference type="SAM" id="Phobius"/>
    </source>
</evidence>
<reference evidence="4" key="1">
    <citation type="submission" date="2020-07" db="EMBL/GenBank/DDBJ databases">
        <title>The High-quality genome of the commercially important snow crab, Chionoecetes opilio.</title>
        <authorList>
            <person name="Jeong J.-H."/>
            <person name="Ryu S."/>
        </authorList>
    </citation>
    <scope>NUCLEOTIDE SEQUENCE</scope>
    <source>
        <strain evidence="4">MADBK_172401_WGS</strain>
        <tissue evidence="4">Digestive gland</tissue>
    </source>
</reference>
<keyword evidence="2" id="KW-1133">Transmembrane helix</keyword>
<evidence type="ECO:0000256" key="1">
    <source>
        <dbReference type="SAM" id="MobiDB-lite"/>
    </source>
</evidence>
<dbReference type="AlphaFoldDB" id="A0A8J4YSG3"/>
<evidence type="ECO:0000259" key="3">
    <source>
        <dbReference type="PROSITE" id="PS51029"/>
    </source>
</evidence>
<dbReference type="GO" id="GO:0005634">
    <property type="term" value="C:nucleus"/>
    <property type="evidence" value="ECO:0007669"/>
    <property type="project" value="TreeGrafter"/>
</dbReference>
<dbReference type="OrthoDB" id="6081971at2759"/>
<organism evidence="4 5">
    <name type="scientific">Chionoecetes opilio</name>
    <name type="common">Atlantic snow crab</name>
    <name type="synonym">Cancer opilio</name>
    <dbReference type="NCBI Taxonomy" id="41210"/>
    <lineage>
        <taxon>Eukaryota</taxon>
        <taxon>Metazoa</taxon>
        <taxon>Ecdysozoa</taxon>
        <taxon>Arthropoda</taxon>
        <taxon>Crustacea</taxon>
        <taxon>Multicrustacea</taxon>
        <taxon>Malacostraca</taxon>
        <taxon>Eumalacostraca</taxon>
        <taxon>Eucarida</taxon>
        <taxon>Decapoda</taxon>
        <taxon>Pleocyemata</taxon>
        <taxon>Brachyura</taxon>
        <taxon>Eubrachyura</taxon>
        <taxon>Majoidea</taxon>
        <taxon>Majidae</taxon>
        <taxon>Chionoecetes</taxon>
    </lineage>
</organism>
<dbReference type="Proteomes" id="UP000770661">
    <property type="component" value="Unassembled WGS sequence"/>
</dbReference>
<feature type="compositionally biased region" description="Low complexity" evidence="1">
    <location>
        <begin position="231"/>
        <end position="242"/>
    </location>
</feature>
<keyword evidence="5" id="KW-1185">Reference proteome</keyword>
<keyword evidence="2" id="KW-0472">Membrane</keyword>
<accession>A0A8J4YSG3</accession>
<proteinExistence type="predicted"/>
<protein>
    <recommendedName>
        <fullName evidence="3">MADF domain-containing protein</fullName>
    </recommendedName>
</protein>